<dbReference type="OrthoDB" id="9862236at2"/>
<feature type="region of interest" description="Disordered" evidence="1">
    <location>
        <begin position="1"/>
        <end position="20"/>
    </location>
</feature>
<keyword evidence="2" id="KW-0812">Transmembrane</keyword>
<feature type="transmembrane region" description="Helical" evidence="2">
    <location>
        <begin position="68"/>
        <end position="85"/>
    </location>
</feature>
<dbReference type="AlphaFoldDB" id="A0A1Q5Q2T0"/>
<evidence type="ECO:0000313" key="4">
    <source>
        <dbReference type="Proteomes" id="UP000185628"/>
    </source>
</evidence>
<keyword evidence="2" id="KW-1133">Transmembrane helix</keyword>
<dbReference type="Proteomes" id="UP000185628">
    <property type="component" value="Unassembled WGS sequence"/>
</dbReference>
<keyword evidence="2" id="KW-0472">Membrane</keyword>
<evidence type="ECO:0000256" key="2">
    <source>
        <dbReference type="SAM" id="Phobius"/>
    </source>
</evidence>
<name>A0A1Q5Q2T0_9ACTO</name>
<evidence type="ECO:0000313" key="3">
    <source>
        <dbReference type="EMBL" id="OKL54116.1"/>
    </source>
</evidence>
<dbReference type="RefSeq" id="WP_073716424.1">
    <property type="nucleotide sequence ID" value="NZ_MQVR01000026.1"/>
</dbReference>
<evidence type="ECO:0008006" key="5">
    <source>
        <dbReference type="Google" id="ProtNLM"/>
    </source>
</evidence>
<evidence type="ECO:0000256" key="1">
    <source>
        <dbReference type="SAM" id="MobiDB-lite"/>
    </source>
</evidence>
<organism evidence="3 4">
    <name type="scientific">Bowdeniella nasicola</name>
    <dbReference type="NCBI Taxonomy" id="208480"/>
    <lineage>
        <taxon>Bacteria</taxon>
        <taxon>Bacillati</taxon>
        <taxon>Actinomycetota</taxon>
        <taxon>Actinomycetes</taxon>
        <taxon>Actinomycetales</taxon>
        <taxon>Actinomycetaceae</taxon>
        <taxon>Bowdeniella</taxon>
    </lineage>
</organism>
<proteinExistence type="predicted"/>
<keyword evidence="4" id="KW-1185">Reference proteome</keyword>
<reference evidence="4" key="1">
    <citation type="submission" date="2016-12" db="EMBL/GenBank/DDBJ databases">
        <authorList>
            <person name="Meng X."/>
        </authorList>
    </citation>
    <scope>NUCLEOTIDE SEQUENCE [LARGE SCALE GENOMIC DNA]</scope>
    <source>
        <strain evidence="4">DSM 19116</strain>
    </source>
</reference>
<protein>
    <recommendedName>
        <fullName evidence="5">DUF3040 domain-containing protein</fullName>
    </recommendedName>
</protein>
<comment type="caution">
    <text evidence="3">The sequence shown here is derived from an EMBL/GenBank/DDBJ whole genome shotgun (WGS) entry which is preliminary data.</text>
</comment>
<feature type="region of interest" description="Disordered" evidence="1">
    <location>
        <begin position="39"/>
        <end position="60"/>
    </location>
</feature>
<dbReference type="EMBL" id="MQVR01000026">
    <property type="protein sequence ID" value="OKL54116.1"/>
    <property type="molecule type" value="Genomic_DNA"/>
</dbReference>
<accession>A0A1Q5Q2T0</accession>
<gene>
    <name evidence="3" type="ORF">BSZ39_05770</name>
</gene>
<sequence>MAARGSHPEDDHRLTDNEQRAWDNLTREIGPLANLGNPRDYHVEEDADDESFVPPDPQLPPTPTHVKVPWIVLTLSLIVIVFVGYQNWPWFWGLAAFVAAAWAIVVLLRQLPNERGNREPRV</sequence>
<feature type="transmembrane region" description="Helical" evidence="2">
    <location>
        <begin position="91"/>
        <end position="108"/>
    </location>
</feature>